<feature type="compositionally biased region" description="Basic and acidic residues" evidence="1">
    <location>
        <begin position="26"/>
        <end position="39"/>
    </location>
</feature>
<sequence length="68" mass="7598">MINPLKHQIRSSPFFADVFSLSEAEPEFKDKSMGKRPVDDPQFEAGGGSGERTEHSGEEDDRTISMIK</sequence>
<dbReference type="EMBL" id="HG994361">
    <property type="protein sequence ID" value="CAF2191418.1"/>
    <property type="molecule type" value="Genomic_DNA"/>
</dbReference>
<reference evidence="2" key="1">
    <citation type="submission" date="2021-01" db="EMBL/GenBank/DDBJ databases">
        <authorList>
            <consortium name="Genoscope - CEA"/>
            <person name="William W."/>
        </authorList>
    </citation>
    <scope>NUCLEOTIDE SEQUENCE</scope>
</reference>
<evidence type="ECO:0000256" key="1">
    <source>
        <dbReference type="SAM" id="MobiDB-lite"/>
    </source>
</evidence>
<gene>
    <name evidence="2" type="ORF">DARMORV10_A07P35170.1</name>
</gene>
<dbReference type="AlphaFoldDB" id="A0A816Z5U4"/>
<accession>A0A816Z5U4</accession>
<evidence type="ECO:0000313" key="2">
    <source>
        <dbReference type="EMBL" id="CAF2191418.1"/>
    </source>
</evidence>
<dbReference type="Proteomes" id="UP001295469">
    <property type="component" value="Chromosome A07"/>
</dbReference>
<proteinExistence type="predicted"/>
<organism evidence="2">
    <name type="scientific">Brassica napus</name>
    <name type="common">Rape</name>
    <dbReference type="NCBI Taxonomy" id="3708"/>
    <lineage>
        <taxon>Eukaryota</taxon>
        <taxon>Viridiplantae</taxon>
        <taxon>Streptophyta</taxon>
        <taxon>Embryophyta</taxon>
        <taxon>Tracheophyta</taxon>
        <taxon>Spermatophyta</taxon>
        <taxon>Magnoliopsida</taxon>
        <taxon>eudicotyledons</taxon>
        <taxon>Gunneridae</taxon>
        <taxon>Pentapetalae</taxon>
        <taxon>rosids</taxon>
        <taxon>malvids</taxon>
        <taxon>Brassicales</taxon>
        <taxon>Brassicaceae</taxon>
        <taxon>Brassiceae</taxon>
        <taxon>Brassica</taxon>
    </lineage>
</organism>
<feature type="region of interest" description="Disordered" evidence="1">
    <location>
        <begin position="26"/>
        <end position="68"/>
    </location>
</feature>
<protein>
    <submittedName>
        <fullName evidence="2">(rape) hypothetical protein</fullName>
    </submittedName>
</protein>
<name>A0A816Z5U4_BRANA</name>